<reference evidence="3" key="1">
    <citation type="journal article" date="2022" name="Int. J. Mol. Sci.">
        <title>Draft Genome of Tanacetum Coccineum: Genomic Comparison of Closely Related Tanacetum-Family Plants.</title>
        <authorList>
            <person name="Yamashiro T."/>
            <person name="Shiraishi A."/>
            <person name="Nakayama K."/>
            <person name="Satake H."/>
        </authorList>
    </citation>
    <scope>NUCLEOTIDE SEQUENCE</scope>
</reference>
<feature type="region of interest" description="Disordered" evidence="1">
    <location>
        <begin position="456"/>
        <end position="498"/>
    </location>
</feature>
<evidence type="ECO:0000256" key="1">
    <source>
        <dbReference type="SAM" id="MobiDB-lite"/>
    </source>
</evidence>
<keyword evidence="3" id="KW-0548">Nucleotidyltransferase</keyword>
<feature type="compositionally biased region" description="Polar residues" evidence="1">
    <location>
        <begin position="461"/>
        <end position="474"/>
    </location>
</feature>
<dbReference type="InterPro" id="IPR044730">
    <property type="entry name" value="RNase_H-like_dom_plant"/>
</dbReference>
<comment type="caution">
    <text evidence="3">The sequence shown here is derived from an EMBL/GenBank/DDBJ whole genome shotgun (WGS) entry which is preliminary data.</text>
</comment>
<keyword evidence="4" id="KW-1185">Reference proteome</keyword>
<evidence type="ECO:0000313" key="4">
    <source>
        <dbReference type="Proteomes" id="UP001151760"/>
    </source>
</evidence>
<protein>
    <submittedName>
        <fullName evidence="3">Reverse transcriptase</fullName>
    </submittedName>
</protein>
<dbReference type="InterPro" id="IPR052929">
    <property type="entry name" value="RNase_H-like_EbsB-rel"/>
</dbReference>
<dbReference type="InterPro" id="IPR002156">
    <property type="entry name" value="RNaseH_domain"/>
</dbReference>
<dbReference type="EMBL" id="BQNB010014564">
    <property type="protein sequence ID" value="GJT29694.1"/>
    <property type="molecule type" value="Genomic_DNA"/>
</dbReference>
<evidence type="ECO:0000313" key="3">
    <source>
        <dbReference type="EMBL" id="GJT29694.1"/>
    </source>
</evidence>
<dbReference type="PANTHER" id="PTHR47074:SF11">
    <property type="entry name" value="REVERSE TRANSCRIPTASE-LIKE PROTEIN"/>
    <property type="match status" value="1"/>
</dbReference>
<feature type="compositionally biased region" description="Polar residues" evidence="1">
    <location>
        <begin position="489"/>
        <end position="498"/>
    </location>
</feature>
<keyword evidence="3" id="KW-0808">Transferase</keyword>
<dbReference type="SUPFAM" id="SSF53098">
    <property type="entry name" value="Ribonuclease H-like"/>
    <property type="match status" value="1"/>
</dbReference>
<feature type="compositionally biased region" description="Basic and acidic residues" evidence="1">
    <location>
        <begin position="476"/>
        <end position="488"/>
    </location>
</feature>
<dbReference type="Gene3D" id="3.30.420.10">
    <property type="entry name" value="Ribonuclease H-like superfamily/Ribonuclease H"/>
    <property type="match status" value="1"/>
</dbReference>
<feature type="domain" description="RNase H type-1" evidence="2">
    <location>
        <begin position="2"/>
        <end position="105"/>
    </location>
</feature>
<dbReference type="GO" id="GO:0003964">
    <property type="term" value="F:RNA-directed DNA polymerase activity"/>
    <property type="evidence" value="ECO:0007669"/>
    <property type="project" value="UniProtKB-KW"/>
</dbReference>
<organism evidence="3 4">
    <name type="scientific">Tanacetum coccineum</name>
    <dbReference type="NCBI Taxonomy" id="301880"/>
    <lineage>
        <taxon>Eukaryota</taxon>
        <taxon>Viridiplantae</taxon>
        <taxon>Streptophyta</taxon>
        <taxon>Embryophyta</taxon>
        <taxon>Tracheophyta</taxon>
        <taxon>Spermatophyta</taxon>
        <taxon>Magnoliopsida</taxon>
        <taxon>eudicotyledons</taxon>
        <taxon>Gunneridae</taxon>
        <taxon>Pentapetalae</taxon>
        <taxon>asterids</taxon>
        <taxon>campanulids</taxon>
        <taxon>Asterales</taxon>
        <taxon>Asteraceae</taxon>
        <taxon>Asteroideae</taxon>
        <taxon>Anthemideae</taxon>
        <taxon>Anthemidinae</taxon>
        <taxon>Tanacetum</taxon>
    </lineage>
</organism>
<keyword evidence="3" id="KW-0695">RNA-directed DNA polymerase</keyword>
<dbReference type="InterPro" id="IPR036397">
    <property type="entry name" value="RNaseH_sf"/>
</dbReference>
<dbReference type="Pfam" id="PF13456">
    <property type="entry name" value="RVT_3"/>
    <property type="match status" value="1"/>
</dbReference>
<name>A0ABQ5CYP8_9ASTR</name>
<dbReference type="Proteomes" id="UP001151760">
    <property type="component" value="Unassembled WGS sequence"/>
</dbReference>
<accession>A0ABQ5CYP8</accession>
<reference evidence="3" key="2">
    <citation type="submission" date="2022-01" db="EMBL/GenBank/DDBJ databases">
        <authorList>
            <person name="Yamashiro T."/>
            <person name="Shiraishi A."/>
            <person name="Satake H."/>
            <person name="Nakayama K."/>
        </authorList>
    </citation>
    <scope>NUCLEOTIDE SEQUENCE</scope>
</reference>
<gene>
    <name evidence="3" type="ORF">Tco_0909969</name>
</gene>
<sequence>MMRCHDGSILVAGNKCVAHATSVIEIEAYAILWAIQVALSKGFMNVILETDSRILVDAFLHNKELLHIRGLFLHIRRLCGSFTSCSWSFVRRDGNQVAHELASRALYNNVDEVYDGFVPASISSWVLNDDQTDKDTVVEDVNQNYVFDVVAECQKEMTGGKKDNGGVEGLVEISPDLELGCNDDIEESMYNKKVQFGSVNKEMIESTDGRGRVNVPNEGIGKVGNDKNTEVKVDQSLEEKTNVPAKNNTWKKSFAATITQNIVDCDRNLKVIPTMLDDNGIKVVVFDDVMVAEVNGISALASRIGKPLVMDSMTAIMCKQGIGKVRYARVLVEVNAKKELPELVEIIYKNVEWNVHCRKSVKVVYDWNPPICSECGVFGHTRNKYGKGMNTEQNKGNKTGDINKRQGSNEDFIEVNKKINGGFEEKNRRHNFKPNTQPHKFGLKVAYQAKAAIPNGKGNINVETKNQNELNSTPMKKADNVEKEKSKSEAGQSGNTKKQWLVHQEILQAMKRFANKFYVLQMYDVNDQNELEELKNMEIVDEYINKKEYPPEDVLKGEEDNVVCEDNGIGQCMEGNEISGIDEGVLED</sequence>
<evidence type="ECO:0000259" key="2">
    <source>
        <dbReference type="Pfam" id="PF13456"/>
    </source>
</evidence>
<feature type="region of interest" description="Disordered" evidence="1">
    <location>
        <begin position="388"/>
        <end position="411"/>
    </location>
</feature>
<proteinExistence type="predicted"/>
<dbReference type="InterPro" id="IPR012337">
    <property type="entry name" value="RNaseH-like_sf"/>
</dbReference>
<feature type="region of interest" description="Disordered" evidence="1">
    <location>
        <begin position="207"/>
        <end position="226"/>
    </location>
</feature>
<dbReference type="PANTHER" id="PTHR47074">
    <property type="entry name" value="BNAC02G40300D PROTEIN"/>
    <property type="match status" value="1"/>
</dbReference>
<dbReference type="CDD" id="cd06222">
    <property type="entry name" value="RNase_H_like"/>
    <property type="match status" value="1"/>
</dbReference>